<comment type="caution">
    <text evidence="2">The sequence shown here is derived from an EMBL/GenBank/DDBJ whole genome shotgun (WGS) entry which is preliminary data.</text>
</comment>
<dbReference type="AlphaFoldDB" id="A0A6G1CZS9"/>
<proteinExistence type="predicted"/>
<protein>
    <submittedName>
        <fullName evidence="2">Uncharacterized protein</fullName>
    </submittedName>
</protein>
<keyword evidence="3" id="KW-1185">Reference proteome</keyword>
<gene>
    <name evidence="2" type="ORF">E2562_007434</name>
</gene>
<dbReference type="Proteomes" id="UP000479710">
    <property type="component" value="Unassembled WGS sequence"/>
</dbReference>
<reference evidence="2 3" key="1">
    <citation type="submission" date="2019-11" db="EMBL/GenBank/DDBJ databases">
        <title>Whole genome sequence of Oryza granulata.</title>
        <authorList>
            <person name="Li W."/>
        </authorList>
    </citation>
    <scope>NUCLEOTIDE SEQUENCE [LARGE SCALE GENOMIC DNA]</scope>
    <source>
        <strain evidence="3">cv. Menghai</strain>
        <tissue evidence="2">Leaf</tissue>
    </source>
</reference>
<organism evidence="2 3">
    <name type="scientific">Oryza meyeriana var. granulata</name>
    <dbReference type="NCBI Taxonomy" id="110450"/>
    <lineage>
        <taxon>Eukaryota</taxon>
        <taxon>Viridiplantae</taxon>
        <taxon>Streptophyta</taxon>
        <taxon>Embryophyta</taxon>
        <taxon>Tracheophyta</taxon>
        <taxon>Spermatophyta</taxon>
        <taxon>Magnoliopsida</taxon>
        <taxon>Liliopsida</taxon>
        <taxon>Poales</taxon>
        <taxon>Poaceae</taxon>
        <taxon>BOP clade</taxon>
        <taxon>Oryzoideae</taxon>
        <taxon>Oryzeae</taxon>
        <taxon>Oryzinae</taxon>
        <taxon>Oryza</taxon>
        <taxon>Oryza meyeriana</taxon>
    </lineage>
</organism>
<sequence>MTHADTPKMRNLSSFTSGGGRGTSSLHSPKPHGACSATDNAETKTTTAAAVADIKHRTLMASLRLLAVAAAHMRALAMEWILRQLRSPKMSLQRLAVVAAQMHALAIDMEWLVRLLLGLKTSPERLAIEAAWKRLLKVWFGDGTIMGPCPPSGSATNGEPNIFDDLAGAESVGADAHVVLKALDKLVDKMEKISRDDRDWNVKQLKSYHIGMSIRASKLIEIVRSKGNLTWEEVFLKAYNELTGEETKLWVQEWIREQRTRRRRLRRTC</sequence>
<accession>A0A6G1CZS9</accession>
<name>A0A6G1CZS9_9ORYZ</name>
<feature type="region of interest" description="Disordered" evidence="1">
    <location>
        <begin position="1"/>
        <end position="42"/>
    </location>
</feature>
<evidence type="ECO:0000313" key="2">
    <source>
        <dbReference type="EMBL" id="KAF0905651.1"/>
    </source>
</evidence>
<evidence type="ECO:0000256" key="1">
    <source>
        <dbReference type="SAM" id="MobiDB-lite"/>
    </source>
</evidence>
<dbReference type="EMBL" id="SPHZ02000007">
    <property type="protein sequence ID" value="KAF0905651.1"/>
    <property type="molecule type" value="Genomic_DNA"/>
</dbReference>
<evidence type="ECO:0000313" key="3">
    <source>
        <dbReference type="Proteomes" id="UP000479710"/>
    </source>
</evidence>